<dbReference type="EMBL" id="SNYM01000003">
    <property type="protein sequence ID" value="TDQ49872.1"/>
    <property type="molecule type" value="Genomic_DNA"/>
</dbReference>
<comment type="cofactor">
    <cofactor evidence="14">
        <name>Zn(2+)</name>
        <dbReference type="ChEBI" id="CHEBI:29105"/>
    </cofactor>
    <text evidence="14">Binds 1 zinc ion per subunit.</text>
</comment>
<feature type="signal peptide" evidence="15">
    <location>
        <begin position="1"/>
        <end position="20"/>
    </location>
</feature>
<dbReference type="Pfam" id="PF17900">
    <property type="entry name" value="Peptidase_M1_N"/>
    <property type="match status" value="1"/>
</dbReference>
<name>A0A4R6US43_9GAMM</name>
<evidence type="ECO:0000256" key="9">
    <source>
        <dbReference type="ARBA" id="ARBA00022801"/>
    </source>
</evidence>
<comment type="catalytic activity">
    <reaction evidence="1">
        <text>Release of an N-terminal amino acid, Xaa-|-Yaa- from a peptide, amide or arylamide. Xaa is preferably Ala, but may be most amino acids including Pro (slow action). When a terminal hydrophobic residue is followed by a prolyl residue, the two may be released as an intact Xaa-Pro dipeptide.</text>
        <dbReference type="EC" id="3.4.11.2"/>
    </reaction>
</comment>
<accession>A0A4R6US43</accession>
<evidence type="ECO:0000256" key="12">
    <source>
        <dbReference type="PIRSR" id="PIRSR634015-1"/>
    </source>
</evidence>
<dbReference type="InterPro" id="IPR015211">
    <property type="entry name" value="Peptidase_M1_C"/>
</dbReference>
<evidence type="ECO:0000256" key="5">
    <source>
        <dbReference type="ARBA" id="ARBA00015611"/>
    </source>
</evidence>
<dbReference type="GO" id="GO:0005737">
    <property type="term" value="C:cytoplasm"/>
    <property type="evidence" value="ECO:0007669"/>
    <property type="project" value="UniProtKB-SubCell"/>
</dbReference>
<dbReference type="CDD" id="cd09599">
    <property type="entry name" value="M1_LTA4H"/>
    <property type="match status" value="1"/>
</dbReference>
<dbReference type="Gene3D" id="1.10.390.10">
    <property type="entry name" value="Neutral Protease Domain 2"/>
    <property type="match status" value="1"/>
</dbReference>
<dbReference type="GO" id="GO:0008270">
    <property type="term" value="F:zinc ion binding"/>
    <property type="evidence" value="ECO:0007669"/>
    <property type="project" value="InterPro"/>
</dbReference>
<evidence type="ECO:0000256" key="7">
    <source>
        <dbReference type="ARBA" id="ARBA00022670"/>
    </source>
</evidence>
<feature type="active site" description="Proton donor" evidence="12">
    <location>
        <position position="389"/>
    </location>
</feature>
<dbReference type="Pfam" id="PF09127">
    <property type="entry name" value="Leuk-A4-hydro_C"/>
    <property type="match status" value="1"/>
</dbReference>
<dbReference type="SUPFAM" id="SSF63737">
    <property type="entry name" value="Leukotriene A4 hydrolase N-terminal domain"/>
    <property type="match status" value="1"/>
</dbReference>
<evidence type="ECO:0000256" key="1">
    <source>
        <dbReference type="ARBA" id="ARBA00000098"/>
    </source>
</evidence>
<dbReference type="GO" id="GO:0008237">
    <property type="term" value="F:metallopeptidase activity"/>
    <property type="evidence" value="ECO:0007669"/>
    <property type="project" value="UniProtKB-KW"/>
</dbReference>
<feature type="binding site" evidence="14">
    <location>
        <position position="326"/>
    </location>
    <ligand>
        <name>Zn(2+)</name>
        <dbReference type="ChEBI" id="CHEBI:29105"/>
        <note>catalytic</note>
    </ligand>
</feature>
<organism evidence="17 18">
    <name type="scientific">Permianibacter aggregans</name>
    <dbReference type="NCBI Taxonomy" id="1510150"/>
    <lineage>
        <taxon>Bacteria</taxon>
        <taxon>Pseudomonadati</taxon>
        <taxon>Pseudomonadota</taxon>
        <taxon>Gammaproteobacteria</taxon>
        <taxon>Pseudomonadales</taxon>
        <taxon>Pseudomonadaceae</taxon>
        <taxon>Permianibacter</taxon>
    </lineage>
</organism>
<evidence type="ECO:0000256" key="3">
    <source>
        <dbReference type="ARBA" id="ARBA00010136"/>
    </source>
</evidence>
<dbReference type="SUPFAM" id="SSF48371">
    <property type="entry name" value="ARM repeat"/>
    <property type="match status" value="1"/>
</dbReference>
<dbReference type="EC" id="3.4.11.2" evidence="4"/>
<dbReference type="InterPro" id="IPR034015">
    <property type="entry name" value="M1_LTA4H"/>
</dbReference>
<dbReference type="Pfam" id="PF01433">
    <property type="entry name" value="Peptidase_M1"/>
    <property type="match status" value="1"/>
</dbReference>
<reference evidence="17 18" key="1">
    <citation type="submission" date="2019-03" db="EMBL/GenBank/DDBJ databases">
        <title>Genomic Encyclopedia of Type Strains, Phase IV (KMG-IV): sequencing the most valuable type-strain genomes for metagenomic binning, comparative biology and taxonomic classification.</title>
        <authorList>
            <person name="Goeker M."/>
        </authorList>
    </citation>
    <scope>NUCLEOTIDE SEQUENCE [LARGE SCALE GENOMIC DNA]</scope>
    <source>
        <strain evidence="17 18">DSM 103792</strain>
    </source>
</reference>
<keyword evidence="18" id="KW-1185">Reference proteome</keyword>
<dbReference type="Gene3D" id="2.60.40.1730">
    <property type="entry name" value="tricorn interacting facor f3 domain"/>
    <property type="match status" value="1"/>
</dbReference>
<proteinExistence type="inferred from homology"/>
<dbReference type="InterPro" id="IPR016024">
    <property type="entry name" value="ARM-type_fold"/>
</dbReference>
<evidence type="ECO:0000313" key="18">
    <source>
        <dbReference type="Proteomes" id="UP000295375"/>
    </source>
</evidence>
<evidence type="ECO:0000256" key="15">
    <source>
        <dbReference type="SAM" id="SignalP"/>
    </source>
</evidence>
<dbReference type="OrthoDB" id="100605at2"/>
<evidence type="ECO:0000259" key="16">
    <source>
        <dbReference type="SMART" id="SM01263"/>
    </source>
</evidence>
<dbReference type="PANTHER" id="PTHR45726:SF3">
    <property type="entry name" value="LEUKOTRIENE A-4 HYDROLASE"/>
    <property type="match status" value="1"/>
</dbReference>
<comment type="caution">
    <text evidence="17">The sequence shown here is derived from an EMBL/GenBank/DDBJ whole genome shotgun (WGS) entry which is preliminary data.</text>
</comment>
<feature type="binding site" evidence="13">
    <location>
        <begin position="274"/>
        <end position="279"/>
    </location>
    <ligand>
        <name>a peptide</name>
        <dbReference type="ChEBI" id="CHEBI:60466"/>
    </ligand>
</feature>
<dbReference type="InterPro" id="IPR027268">
    <property type="entry name" value="Peptidase_M4/M1_CTD_sf"/>
</dbReference>
<dbReference type="RefSeq" id="WP_133588566.1">
    <property type="nucleotide sequence ID" value="NZ_CP037953.1"/>
</dbReference>
<evidence type="ECO:0000256" key="4">
    <source>
        <dbReference type="ARBA" id="ARBA00012564"/>
    </source>
</evidence>
<dbReference type="SUPFAM" id="SSF55486">
    <property type="entry name" value="Metalloproteases ('zincins'), catalytic domain"/>
    <property type="match status" value="1"/>
</dbReference>
<keyword evidence="6" id="KW-0963">Cytoplasm</keyword>
<evidence type="ECO:0000256" key="2">
    <source>
        <dbReference type="ARBA" id="ARBA00004496"/>
    </source>
</evidence>
<dbReference type="Gene3D" id="1.25.40.320">
    <property type="entry name" value="Peptidase M1, leukotriene A4 hydrolase/aminopeptidase C-terminal domain"/>
    <property type="match status" value="1"/>
</dbReference>
<keyword evidence="15" id="KW-0732">Signal</keyword>
<dbReference type="InterPro" id="IPR038502">
    <property type="entry name" value="M1_LTA-4_hydro/amino_C_sf"/>
</dbReference>
<evidence type="ECO:0000256" key="13">
    <source>
        <dbReference type="PIRSR" id="PIRSR634015-2"/>
    </source>
</evidence>
<dbReference type="PRINTS" id="PR00756">
    <property type="entry name" value="ALADIPTASE"/>
</dbReference>
<dbReference type="InterPro" id="IPR001930">
    <property type="entry name" value="Peptidase_M1"/>
</dbReference>
<keyword evidence="9 17" id="KW-0378">Hydrolase</keyword>
<sequence>MKTWLSVLFVCASSAAIADADWHSFAEPEQVRSTHLSLDLKVDFEQKTLSGTATHMIKRVNKDASEFVVDTRDLLIKAVKAGDKTLKDTPFTLAPLDEIRGQALRIQLPKNASKVEIHYSSQPQASGLQWLSKEMTAGKQQPFMFSQAQAIHARSFIPLQDSPQVRITYDAVIHTPKALRAVMSADNDPKAALNGRFTFKMPQAIPSYLIAIAVGDLEFAAMSDRTGVYAEPSMIKASVHEFADTEKMVQITEQMYGPYAWDRYDLLILPPSFPFGGMENPRLSFITPTVLAGDRSQVSLIAHELAHSWSGNLVTNSTWRDLWINEGFTSYLENRIMEEIYGRDRAVMEQVLSLQELAVDMKETIEVDQTLTPKVVGRDPDDTFSRIPYVKGQFFLHYLEEKFGRERFDAFLKKYFADHAFGTINTEQFYQYLQQHLLAQAPTLVSKAKVEEWLYGTGMPKDAPRPYTDRFAQVEKQWQAFVSGRTPAEKLATKEWGMHEWAHFLNQLLQKPTAEQMAKLDKAFKLTETRNNELAFSWLLASIKADYQPARKRLEHYLISIGRRKFVIPLYQELAKTPTNKAWAQKVFAEAKVGYHPITTTSAEKALQ</sequence>
<evidence type="ECO:0000256" key="14">
    <source>
        <dbReference type="PIRSR" id="PIRSR634015-3"/>
    </source>
</evidence>
<dbReference type="FunFam" id="3.30.2010.30:FF:000001">
    <property type="entry name" value="Leukotriene A(4) hydrolase"/>
    <property type="match status" value="1"/>
</dbReference>
<dbReference type="Proteomes" id="UP000295375">
    <property type="component" value="Unassembled WGS sequence"/>
</dbReference>
<protein>
    <recommendedName>
        <fullName evidence="5">Aminopeptidase N</fullName>
        <ecNumber evidence="4">3.4.11.2</ecNumber>
    </recommendedName>
</protein>
<dbReference type="InterPro" id="IPR042097">
    <property type="entry name" value="Aminopeptidase_N-like_N_sf"/>
</dbReference>
<comment type="subcellular location">
    <subcellularLocation>
        <location evidence="2">Cytoplasm</location>
    </subcellularLocation>
</comment>
<feature type="active site" description="Proton acceptor" evidence="12">
    <location>
        <position position="304"/>
    </location>
</feature>
<dbReference type="InterPro" id="IPR014782">
    <property type="entry name" value="Peptidase_M1_dom"/>
</dbReference>
<dbReference type="PANTHER" id="PTHR45726">
    <property type="entry name" value="LEUKOTRIENE A-4 HYDROLASE"/>
    <property type="match status" value="1"/>
</dbReference>
<evidence type="ECO:0000256" key="11">
    <source>
        <dbReference type="ARBA" id="ARBA00023049"/>
    </source>
</evidence>
<feature type="binding site" evidence="13">
    <location>
        <begin position="147"/>
        <end position="149"/>
    </location>
    <ligand>
        <name>a peptide</name>
        <dbReference type="ChEBI" id="CHEBI:60466"/>
    </ligand>
</feature>
<dbReference type="Gene3D" id="3.30.2010.30">
    <property type="match status" value="1"/>
</dbReference>
<keyword evidence="11" id="KW-0482">Metalloprotease</keyword>
<evidence type="ECO:0000256" key="8">
    <source>
        <dbReference type="ARBA" id="ARBA00022723"/>
    </source>
</evidence>
<keyword evidence="7" id="KW-0645">Protease</keyword>
<comment type="similarity">
    <text evidence="3">Belongs to the peptidase M1 family.</text>
</comment>
<dbReference type="AlphaFoldDB" id="A0A4R6US43"/>
<feature type="binding site" evidence="13">
    <location>
        <begin position="563"/>
        <end position="565"/>
    </location>
    <ligand>
        <name>a peptide</name>
        <dbReference type="ChEBI" id="CHEBI:60466"/>
    </ligand>
</feature>
<keyword evidence="8 14" id="KW-0479">Metal-binding</keyword>
<evidence type="ECO:0000256" key="6">
    <source>
        <dbReference type="ARBA" id="ARBA00022490"/>
    </source>
</evidence>
<gene>
    <name evidence="17" type="ORF">EV696_103245</name>
</gene>
<dbReference type="InterPro" id="IPR045357">
    <property type="entry name" value="Aminopeptidase_N-like_N"/>
</dbReference>
<keyword evidence="10 14" id="KW-0862">Zinc</keyword>
<dbReference type="GO" id="GO:0006508">
    <property type="term" value="P:proteolysis"/>
    <property type="evidence" value="ECO:0007669"/>
    <property type="project" value="UniProtKB-KW"/>
</dbReference>
<feature type="chain" id="PRO_5021009992" description="Aminopeptidase N" evidence="15">
    <location>
        <begin position="21"/>
        <end position="608"/>
    </location>
</feature>
<evidence type="ECO:0000313" key="17">
    <source>
        <dbReference type="EMBL" id="TDQ49872.1"/>
    </source>
</evidence>
<dbReference type="SMART" id="SM01263">
    <property type="entry name" value="Leuk-A4-hydro_C"/>
    <property type="match status" value="1"/>
</dbReference>
<feature type="domain" description="Peptidase M1 leukotriene A4 hydrolase/aminopeptidase C-terminal" evidence="16">
    <location>
        <begin position="468"/>
        <end position="607"/>
    </location>
</feature>
<dbReference type="InterPro" id="IPR049980">
    <property type="entry name" value="LTA4H_cat"/>
</dbReference>
<feature type="binding site" evidence="14">
    <location>
        <position position="303"/>
    </location>
    <ligand>
        <name>Zn(2+)</name>
        <dbReference type="ChEBI" id="CHEBI:29105"/>
        <note>catalytic</note>
    </ligand>
</feature>
<feature type="binding site" evidence="14">
    <location>
        <position position="307"/>
    </location>
    <ligand>
        <name>Zn(2+)</name>
        <dbReference type="ChEBI" id="CHEBI:29105"/>
        <note>catalytic</note>
    </ligand>
</feature>
<dbReference type="GO" id="GO:0016285">
    <property type="term" value="F:alanyl aminopeptidase activity"/>
    <property type="evidence" value="ECO:0007669"/>
    <property type="project" value="UniProtKB-EC"/>
</dbReference>
<evidence type="ECO:0000256" key="10">
    <source>
        <dbReference type="ARBA" id="ARBA00022833"/>
    </source>
</evidence>